<sequence length="132" mass="15066">MRQRRWVELLNDYECAIKYHPGKANVVADALSRKDTSTRRVRALMMTIHTDLPDKVRSAQIEALKKENLVQESLRGMEEQLDANSDGIRYFMNRMWIPLIMRNEIPVISGSKGFESGSIGKDAKARVKAGMD</sequence>
<organism evidence="1 2">
    <name type="scientific">Mikania micrantha</name>
    <name type="common">bitter vine</name>
    <dbReference type="NCBI Taxonomy" id="192012"/>
    <lineage>
        <taxon>Eukaryota</taxon>
        <taxon>Viridiplantae</taxon>
        <taxon>Streptophyta</taxon>
        <taxon>Embryophyta</taxon>
        <taxon>Tracheophyta</taxon>
        <taxon>Spermatophyta</taxon>
        <taxon>Magnoliopsida</taxon>
        <taxon>eudicotyledons</taxon>
        <taxon>Gunneridae</taxon>
        <taxon>Pentapetalae</taxon>
        <taxon>asterids</taxon>
        <taxon>campanulids</taxon>
        <taxon>Asterales</taxon>
        <taxon>Asteraceae</taxon>
        <taxon>Asteroideae</taxon>
        <taxon>Heliantheae alliance</taxon>
        <taxon>Eupatorieae</taxon>
        <taxon>Mikania</taxon>
    </lineage>
</organism>
<protein>
    <recommendedName>
        <fullName evidence="3">Reverse transcriptase RNase H-like domain-containing protein</fullName>
    </recommendedName>
</protein>
<dbReference type="OrthoDB" id="1704892at2759"/>
<keyword evidence="2" id="KW-1185">Reference proteome</keyword>
<evidence type="ECO:0000313" key="1">
    <source>
        <dbReference type="EMBL" id="KAD6796127.1"/>
    </source>
</evidence>
<accession>A0A5N6PSF7</accession>
<dbReference type="Proteomes" id="UP000326396">
    <property type="component" value="Linkage Group LG11"/>
</dbReference>
<reference evidence="1 2" key="1">
    <citation type="submission" date="2019-05" db="EMBL/GenBank/DDBJ databases">
        <title>Mikania micrantha, genome provides insights into the molecular mechanism of rapid growth.</title>
        <authorList>
            <person name="Liu B."/>
        </authorList>
    </citation>
    <scope>NUCLEOTIDE SEQUENCE [LARGE SCALE GENOMIC DNA]</scope>
    <source>
        <strain evidence="1">NLD-2019</strain>
        <tissue evidence="1">Leaf</tissue>
    </source>
</reference>
<name>A0A5N6PSF7_9ASTR</name>
<dbReference type="EMBL" id="SZYD01000003">
    <property type="protein sequence ID" value="KAD6796127.1"/>
    <property type="molecule type" value="Genomic_DNA"/>
</dbReference>
<proteinExistence type="predicted"/>
<evidence type="ECO:0000313" key="2">
    <source>
        <dbReference type="Proteomes" id="UP000326396"/>
    </source>
</evidence>
<dbReference type="AlphaFoldDB" id="A0A5N6PSF7"/>
<comment type="caution">
    <text evidence="1">The sequence shown here is derived from an EMBL/GenBank/DDBJ whole genome shotgun (WGS) entry which is preliminary data.</text>
</comment>
<evidence type="ECO:0008006" key="3">
    <source>
        <dbReference type="Google" id="ProtNLM"/>
    </source>
</evidence>
<gene>
    <name evidence="1" type="ORF">E3N88_07023</name>
</gene>